<dbReference type="GO" id="GO:0015562">
    <property type="term" value="F:efflux transmembrane transporter activity"/>
    <property type="evidence" value="ECO:0007669"/>
    <property type="project" value="InterPro"/>
</dbReference>
<dbReference type="PANTHER" id="PTHR30203:SF24">
    <property type="entry name" value="BLR4935 PROTEIN"/>
    <property type="match status" value="1"/>
</dbReference>
<dbReference type="Pfam" id="PF02321">
    <property type="entry name" value="OEP"/>
    <property type="match status" value="2"/>
</dbReference>
<dbReference type="SUPFAM" id="SSF56954">
    <property type="entry name" value="Outer membrane efflux proteins (OEP)"/>
    <property type="match status" value="1"/>
</dbReference>
<evidence type="ECO:0000313" key="4">
    <source>
        <dbReference type="Proteomes" id="UP000316770"/>
    </source>
</evidence>
<keyword evidence="4" id="KW-1185">Reference proteome</keyword>
<proteinExistence type="inferred from homology"/>
<dbReference type="Gene3D" id="1.20.1600.10">
    <property type="entry name" value="Outer membrane efflux proteins (OEP)"/>
    <property type="match status" value="1"/>
</dbReference>
<reference evidence="3 4" key="1">
    <citation type="submission" date="2019-02" db="EMBL/GenBank/DDBJ databases">
        <title>Deep-cultivation of Planctomycetes and their phenomic and genomic characterization uncovers novel biology.</title>
        <authorList>
            <person name="Wiegand S."/>
            <person name="Jogler M."/>
            <person name="Boedeker C."/>
            <person name="Pinto D."/>
            <person name="Vollmers J."/>
            <person name="Rivas-Marin E."/>
            <person name="Kohn T."/>
            <person name="Peeters S.H."/>
            <person name="Heuer A."/>
            <person name="Rast P."/>
            <person name="Oberbeckmann S."/>
            <person name="Bunk B."/>
            <person name="Jeske O."/>
            <person name="Meyerdierks A."/>
            <person name="Storesund J.E."/>
            <person name="Kallscheuer N."/>
            <person name="Luecker S."/>
            <person name="Lage O.M."/>
            <person name="Pohl T."/>
            <person name="Merkel B.J."/>
            <person name="Hornburger P."/>
            <person name="Mueller R.-W."/>
            <person name="Bruemmer F."/>
            <person name="Labrenz M."/>
            <person name="Spormann A.M."/>
            <person name="Op den Camp H."/>
            <person name="Overmann J."/>
            <person name="Amann R."/>
            <person name="Jetten M.S.M."/>
            <person name="Mascher T."/>
            <person name="Medema M.H."/>
            <person name="Devos D.P."/>
            <person name="Kaster A.-K."/>
            <person name="Ovreas L."/>
            <person name="Rohde M."/>
            <person name="Galperin M.Y."/>
            <person name="Jogler C."/>
        </authorList>
    </citation>
    <scope>NUCLEOTIDE SEQUENCE [LARGE SCALE GENOMIC DNA]</scope>
    <source>
        <strain evidence="3 4">Mal33</strain>
    </source>
</reference>
<feature type="signal peptide" evidence="2">
    <location>
        <begin position="1"/>
        <end position="25"/>
    </location>
</feature>
<gene>
    <name evidence="3" type="primary">czcC_2</name>
    <name evidence="3" type="ORF">Mal33_13750</name>
</gene>
<feature type="chain" id="PRO_5021954833" evidence="2">
    <location>
        <begin position="26"/>
        <end position="507"/>
    </location>
</feature>
<dbReference type="PANTHER" id="PTHR30203">
    <property type="entry name" value="OUTER MEMBRANE CATION EFFLUX PROTEIN"/>
    <property type="match status" value="1"/>
</dbReference>
<evidence type="ECO:0000256" key="1">
    <source>
        <dbReference type="ARBA" id="ARBA00007613"/>
    </source>
</evidence>
<dbReference type="AlphaFoldDB" id="A0A518IQP3"/>
<dbReference type="EMBL" id="CP036318">
    <property type="protein sequence ID" value="QDV55404.1"/>
    <property type="molecule type" value="Genomic_DNA"/>
</dbReference>
<evidence type="ECO:0000313" key="3">
    <source>
        <dbReference type="EMBL" id="QDV55404.1"/>
    </source>
</evidence>
<dbReference type="Proteomes" id="UP000316770">
    <property type="component" value="Chromosome"/>
</dbReference>
<dbReference type="InterPro" id="IPR010131">
    <property type="entry name" value="MdtP/NodT-like"/>
</dbReference>
<sequence precursor="true">MRSFLFKSGLSVIATAGMFCSTATAQMPSMGSTASPIGRTYTPPPPVPSAPYGLDQLDPSGPLFPGVRFDGSDFGSTPAPVYVDGEMISEAFPMETVVQGYQLDDFLTLAAQNNPTIRQAQLQISAQTAKALQAGLYPNPTLNYIGEQIGVDVEGDKDSPGEFQGMTVSQRFVTAGKLKLSREKYMRRAHISEHLAMAQQFRVCNDVRIHFFRALAAREIVELRKELLKTAEDGAVTARELYNQGQATRPQVRKSSIALQRARLDVLTAENHYRESFRRLVAIVGVDLTDGIVSGDLMPQGDPLSYQEAMSLVLTESPELAAARAKLAADRVTVRREQVEWVPDIVAEGGAGYNFEAKETTAAAGVSIELPVFDRNQGTILQAQLDYRRQQEEIRRTELMLGQQMANVYQQYLTALQIATEYDRVIIPEAELAYQEFLESYKANRVDWPTVLDAQMDYFDSRLTRVQQLEQVRTNEVLVRGYLLHGGLMAAPGPTPPGHIDAVAKPR</sequence>
<accession>A0A518IQP3</accession>
<protein>
    <submittedName>
        <fullName evidence="3">Cobalt-zinc-cadmium resistance protein CzcC</fullName>
    </submittedName>
</protein>
<dbReference type="InterPro" id="IPR003423">
    <property type="entry name" value="OMP_efflux"/>
</dbReference>
<evidence type="ECO:0000256" key="2">
    <source>
        <dbReference type="SAM" id="SignalP"/>
    </source>
</evidence>
<keyword evidence="2" id="KW-0732">Signal</keyword>
<comment type="similarity">
    <text evidence="1">Belongs to the outer membrane factor (OMF) (TC 1.B.17) family.</text>
</comment>
<name>A0A518IQP3_9BACT</name>
<organism evidence="3 4">
    <name type="scientific">Rosistilla oblonga</name>
    <dbReference type="NCBI Taxonomy" id="2527990"/>
    <lineage>
        <taxon>Bacteria</taxon>
        <taxon>Pseudomonadati</taxon>
        <taxon>Planctomycetota</taxon>
        <taxon>Planctomycetia</taxon>
        <taxon>Pirellulales</taxon>
        <taxon>Pirellulaceae</taxon>
        <taxon>Rosistilla</taxon>
    </lineage>
</organism>